<feature type="transmembrane region" description="Helical" evidence="1">
    <location>
        <begin position="104"/>
        <end position="127"/>
    </location>
</feature>
<keyword evidence="1" id="KW-1133">Transmembrane helix</keyword>
<dbReference type="RefSeq" id="WP_013626785.1">
    <property type="nucleotide sequence ID" value="NC_015174.1"/>
</dbReference>
<protein>
    <submittedName>
        <fullName evidence="2">Uncharacterized protein</fullName>
    </submittedName>
</protein>
<dbReference type="AlphaFoldDB" id="F0SRI0"/>
<sequence>MNDPVDLDTALAQVTLVPFNKDVSYWRIVKDGSDLSIEASRDGAIELAVHFLQLANAPHSEQIPLRWRDDSLEDEFQLNYLVRQDFVNTGEVAEQRPRSLTDRLFLWGCALISFVFAMVFVGGIIFWSQLIWADL</sequence>
<evidence type="ECO:0000313" key="3">
    <source>
        <dbReference type="Proteomes" id="UP000006860"/>
    </source>
</evidence>
<evidence type="ECO:0000256" key="1">
    <source>
        <dbReference type="SAM" id="Phobius"/>
    </source>
</evidence>
<keyword evidence="1" id="KW-0472">Membrane</keyword>
<dbReference type="STRING" id="756272.Plabr_0414"/>
<dbReference type="Proteomes" id="UP000006860">
    <property type="component" value="Chromosome"/>
</dbReference>
<evidence type="ECO:0000313" key="2">
    <source>
        <dbReference type="EMBL" id="ADY58041.1"/>
    </source>
</evidence>
<keyword evidence="3" id="KW-1185">Reference proteome</keyword>
<reference evidence="3" key="1">
    <citation type="submission" date="2011-02" db="EMBL/GenBank/DDBJ databases">
        <title>The complete genome of Planctomyces brasiliensis DSM 5305.</title>
        <authorList>
            <person name="Lucas S."/>
            <person name="Copeland A."/>
            <person name="Lapidus A."/>
            <person name="Bruce D."/>
            <person name="Goodwin L."/>
            <person name="Pitluck S."/>
            <person name="Kyrpides N."/>
            <person name="Mavromatis K."/>
            <person name="Pagani I."/>
            <person name="Ivanova N."/>
            <person name="Ovchinnikova G."/>
            <person name="Lu M."/>
            <person name="Detter J.C."/>
            <person name="Han C."/>
            <person name="Land M."/>
            <person name="Hauser L."/>
            <person name="Markowitz V."/>
            <person name="Cheng J.-F."/>
            <person name="Hugenholtz P."/>
            <person name="Woyke T."/>
            <person name="Wu D."/>
            <person name="Tindall B."/>
            <person name="Pomrenke H.G."/>
            <person name="Brambilla E."/>
            <person name="Klenk H.-P."/>
            <person name="Eisen J.A."/>
        </authorList>
    </citation>
    <scope>NUCLEOTIDE SEQUENCE [LARGE SCALE GENOMIC DNA]</scope>
    <source>
        <strain evidence="3">ATCC 49424 / DSM 5305 / JCM 21570 / NBRC 103401 / IFAM 1448</strain>
    </source>
</reference>
<accession>F0SRI0</accession>
<keyword evidence="1" id="KW-0812">Transmembrane</keyword>
<proteinExistence type="predicted"/>
<dbReference type="EMBL" id="CP002546">
    <property type="protein sequence ID" value="ADY58041.1"/>
    <property type="molecule type" value="Genomic_DNA"/>
</dbReference>
<organism evidence="2 3">
    <name type="scientific">Rubinisphaera brasiliensis (strain ATCC 49424 / DSM 5305 / JCM 21570 / IAM 15109 / NBRC 103401 / IFAM 1448)</name>
    <name type="common">Planctomyces brasiliensis</name>
    <dbReference type="NCBI Taxonomy" id="756272"/>
    <lineage>
        <taxon>Bacteria</taxon>
        <taxon>Pseudomonadati</taxon>
        <taxon>Planctomycetota</taxon>
        <taxon>Planctomycetia</taxon>
        <taxon>Planctomycetales</taxon>
        <taxon>Planctomycetaceae</taxon>
        <taxon>Rubinisphaera</taxon>
    </lineage>
</organism>
<name>F0SRI0_RUBBR</name>
<gene>
    <name evidence="2" type="ordered locus">Plabr_0414</name>
</gene>
<dbReference type="HOGENOM" id="CLU_1884228_0_0_0"/>
<dbReference type="KEGG" id="pbs:Plabr_0414"/>